<evidence type="ECO:0000256" key="3">
    <source>
        <dbReference type="ARBA" id="ARBA00022777"/>
    </source>
</evidence>
<evidence type="ECO:0000256" key="1">
    <source>
        <dbReference type="ARBA" id="ARBA00001946"/>
    </source>
</evidence>
<dbReference type="InterPro" id="IPR035919">
    <property type="entry name" value="EAL_sf"/>
</dbReference>
<dbReference type="InterPro" id="IPR029787">
    <property type="entry name" value="Nucleotide_cyclase"/>
</dbReference>
<keyword evidence="7" id="KW-1185">Reference proteome</keyword>
<dbReference type="InterPro" id="IPR001633">
    <property type="entry name" value="EAL_dom"/>
</dbReference>
<feature type="domain" description="EAL" evidence="4">
    <location>
        <begin position="454"/>
        <end position="704"/>
    </location>
</feature>
<dbReference type="InterPro" id="IPR013656">
    <property type="entry name" value="PAS_4"/>
</dbReference>
<dbReference type="SMART" id="SM00091">
    <property type="entry name" value="PAS"/>
    <property type="match status" value="2"/>
</dbReference>
<organism evidence="6 7">
    <name type="scientific">Halopseudomonas litoralis</name>
    <dbReference type="NCBI Taxonomy" id="797277"/>
    <lineage>
        <taxon>Bacteria</taxon>
        <taxon>Pseudomonadati</taxon>
        <taxon>Pseudomonadota</taxon>
        <taxon>Gammaproteobacteria</taxon>
        <taxon>Pseudomonadales</taxon>
        <taxon>Pseudomonadaceae</taxon>
        <taxon>Halopseudomonas</taxon>
    </lineage>
</organism>
<dbReference type="InterPro" id="IPR052155">
    <property type="entry name" value="Biofilm_reg_signaling"/>
</dbReference>
<dbReference type="InterPro" id="IPR035965">
    <property type="entry name" value="PAS-like_dom_sf"/>
</dbReference>
<dbReference type="Pfam" id="PF00990">
    <property type="entry name" value="GGDEF"/>
    <property type="match status" value="1"/>
</dbReference>
<feature type="domain" description="GGDEF" evidence="5">
    <location>
        <begin position="309"/>
        <end position="443"/>
    </location>
</feature>
<evidence type="ECO:0000313" key="6">
    <source>
        <dbReference type="EMBL" id="SDT08125.1"/>
    </source>
</evidence>
<dbReference type="Gene3D" id="3.20.20.450">
    <property type="entry name" value="EAL domain"/>
    <property type="match status" value="1"/>
</dbReference>
<dbReference type="Proteomes" id="UP000243426">
    <property type="component" value="Chromosome I"/>
</dbReference>
<keyword evidence="3" id="KW-0808">Transferase</keyword>
<proteinExistence type="predicted"/>
<gene>
    <name evidence="6" type="ORF">SAMN05216198_3608</name>
</gene>
<dbReference type="GO" id="GO:0005886">
    <property type="term" value="C:plasma membrane"/>
    <property type="evidence" value="ECO:0007669"/>
    <property type="project" value="UniProtKB-SubCell"/>
</dbReference>
<dbReference type="CDD" id="cd01948">
    <property type="entry name" value="EAL"/>
    <property type="match status" value="1"/>
</dbReference>
<dbReference type="InterPro" id="IPR043128">
    <property type="entry name" value="Rev_trsase/Diguanyl_cyclase"/>
</dbReference>
<dbReference type="PROSITE" id="PS50883">
    <property type="entry name" value="EAL"/>
    <property type="match status" value="1"/>
</dbReference>
<evidence type="ECO:0000259" key="4">
    <source>
        <dbReference type="PROSITE" id="PS50883"/>
    </source>
</evidence>
<dbReference type="PANTHER" id="PTHR44757:SF4">
    <property type="entry name" value="DIGUANYLATE CYCLASE DGCE-RELATED"/>
    <property type="match status" value="1"/>
</dbReference>
<dbReference type="RefSeq" id="WP_090275601.1">
    <property type="nucleotide sequence ID" value="NZ_LT629748.1"/>
</dbReference>
<dbReference type="OrthoDB" id="9787514at2"/>
<dbReference type="SMART" id="SM00267">
    <property type="entry name" value="GGDEF"/>
    <property type="match status" value="1"/>
</dbReference>
<dbReference type="InterPro" id="IPR000014">
    <property type="entry name" value="PAS"/>
</dbReference>
<dbReference type="CDD" id="cd00130">
    <property type="entry name" value="PAS"/>
    <property type="match status" value="1"/>
</dbReference>
<dbReference type="Pfam" id="PF00563">
    <property type="entry name" value="EAL"/>
    <property type="match status" value="1"/>
</dbReference>
<dbReference type="NCBIfam" id="TIGR00254">
    <property type="entry name" value="GGDEF"/>
    <property type="match status" value="1"/>
</dbReference>
<dbReference type="FunFam" id="3.30.70.270:FF:000001">
    <property type="entry name" value="Diguanylate cyclase domain protein"/>
    <property type="match status" value="1"/>
</dbReference>
<dbReference type="SUPFAM" id="SSF55073">
    <property type="entry name" value="Nucleotide cyclase"/>
    <property type="match status" value="1"/>
</dbReference>
<evidence type="ECO:0000313" key="7">
    <source>
        <dbReference type="Proteomes" id="UP000243426"/>
    </source>
</evidence>
<dbReference type="SUPFAM" id="SSF141868">
    <property type="entry name" value="EAL domain-like"/>
    <property type="match status" value="1"/>
</dbReference>
<dbReference type="GO" id="GO:0016301">
    <property type="term" value="F:kinase activity"/>
    <property type="evidence" value="ECO:0007669"/>
    <property type="project" value="UniProtKB-KW"/>
</dbReference>
<dbReference type="PANTHER" id="PTHR44757">
    <property type="entry name" value="DIGUANYLATE CYCLASE DGCP"/>
    <property type="match status" value="1"/>
</dbReference>
<sequence length="704" mass="78197">MDYQQVFERSSAPSLLLNRALQVITCNAAFEQAVGLPREAMVGHPVLEIFPGRDGQQQVLLQSFQQVLNSAAPHHIQMLDYQLSSNAQGSHEYWTTSHTPVLDDAGVVTAILCQPVSISELMLLRGQLAQPDSGIPEGPLALDLLSLLKAERERFNQLFQQAPGFVCILRGPKHVFELANDAYYQLIGHRQIIGQVLAEVLPEVVAQGFLDKLDRVYTTGEPFIGGAVPIELQRVIDGALEERFIDLTYQPILDAKGEISGIFVQGHDVTEAHWLSQEVSFQAAHDALTGLCNRREVARRMAELEQLGGTHALMYLDLDHFKIINDRCGHRAGDALLVEVARLLREHAQDEDVLARLGGDEFAMVLRNCSLDHARQRAQQICEGIRQLRFMWNGRRYSITFSAGVASFGSEALASFSEGLGLADAACFLAKEKGRNQVIVSQPSDEEVRRRQQDMDWTDRLREAMREDRVVLFGQRFECFSEASREEGMTCFEVLSRLRGAEGELISPGAFIPAAERYGLIGELDRHIIHKAFSILQQMDPAQRQRTRYFVNVSGLTLGSRGFLEYVFSTLGQFPDVQPGNVCFEVTETAAINSLEVTANLLGELVNHGFQVALDDFGSGMSSFAYLQHLPVQYLKIDGEFIKGIRNPPAGSVIVESVIQVARAFNIKTIAESVEWPDLAPILQAVGADYGQGFALHRPEPLPF</sequence>
<keyword evidence="3" id="KW-0418">Kinase</keyword>
<comment type="subcellular location">
    <subcellularLocation>
        <location evidence="2">Cell inner membrane</location>
    </subcellularLocation>
</comment>
<comment type="cofactor">
    <cofactor evidence="1">
        <name>Mg(2+)</name>
        <dbReference type="ChEBI" id="CHEBI:18420"/>
    </cofactor>
</comment>
<dbReference type="PROSITE" id="PS50887">
    <property type="entry name" value="GGDEF"/>
    <property type="match status" value="1"/>
</dbReference>
<evidence type="ECO:0000256" key="2">
    <source>
        <dbReference type="ARBA" id="ARBA00004533"/>
    </source>
</evidence>
<reference evidence="7" key="1">
    <citation type="submission" date="2016-10" db="EMBL/GenBank/DDBJ databases">
        <authorList>
            <person name="Varghese N."/>
            <person name="Submissions S."/>
        </authorList>
    </citation>
    <scope>NUCLEOTIDE SEQUENCE [LARGE SCALE GENOMIC DNA]</scope>
    <source>
        <strain evidence="7">2SM5</strain>
    </source>
</reference>
<dbReference type="Pfam" id="PF08448">
    <property type="entry name" value="PAS_4"/>
    <property type="match status" value="2"/>
</dbReference>
<evidence type="ECO:0000259" key="5">
    <source>
        <dbReference type="PROSITE" id="PS50887"/>
    </source>
</evidence>
<accession>A0A1H1XFS5</accession>
<dbReference type="SUPFAM" id="SSF55785">
    <property type="entry name" value="PYP-like sensor domain (PAS domain)"/>
    <property type="match status" value="2"/>
</dbReference>
<protein>
    <submittedName>
        <fullName evidence="6">Diguanylate cyclase (GGDEF) domain-containing protein</fullName>
    </submittedName>
</protein>
<dbReference type="AlphaFoldDB" id="A0A1H1XFS5"/>
<dbReference type="Gene3D" id="3.30.70.270">
    <property type="match status" value="1"/>
</dbReference>
<dbReference type="Gene3D" id="3.30.450.20">
    <property type="entry name" value="PAS domain"/>
    <property type="match status" value="2"/>
</dbReference>
<dbReference type="STRING" id="797277.SAMN05216198_3608"/>
<dbReference type="SMART" id="SM00052">
    <property type="entry name" value="EAL"/>
    <property type="match status" value="1"/>
</dbReference>
<dbReference type="InterPro" id="IPR000160">
    <property type="entry name" value="GGDEF_dom"/>
</dbReference>
<dbReference type="EMBL" id="LT629748">
    <property type="protein sequence ID" value="SDT08125.1"/>
    <property type="molecule type" value="Genomic_DNA"/>
</dbReference>
<name>A0A1H1XFS5_9GAMM</name>
<dbReference type="CDD" id="cd01949">
    <property type="entry name" value="GGDEF"/>
    <property type="match status" value="1"/>
</dbReference>